<dbReference type="InterPro" id="IPR003316">
    <property type="entry name" value="E2F_WHTH_DNA-bd_dom"/>
</dbReference>
<dbReference type="SMART" id="SM01372">
    <property type="entry name" value="E2F_TDP"/>
    <property type="match status" value="1"/>
</dbReference>
<dbReference type="InterPro" id="IPR032198">
    <property type="entry name" value="E2F_CC-MB"/>
</dbReference>
<feature type="region of interest" description="Disordered" evidence="6">
    <location>
        <begin position="279"/>
        <end position="304"/>
    </location>
</feature>
<dbReference type="InterPro" id="IPR036390">
    <property type="entry name" value="WH_DNA-bd_sf"/>
</dbReference>
<evidence type="ECO:0000313" key="9">
    <source>
        <dbReference type="Proteomes" id="UP001153269"/>
    </source>
</evidence>
<comment type="caution">
    <text evidence="8">The sequence shown here is derived from an EMBL/GenBank/DDBJ whole genome shotgun (WGS) entry which is preliminary data.</text>
</comment>
<keyword evidence="4 5" id="KW-0804">Transcription</keyword>
<dbReference type="EMBL" id="CADEAL010000831">
    <property type="protein sequence ID" value="CAB1425750.1"/>
    <property type="molecule type" value="Genomic_DNA"/>
</dbReference>
<dbReference type="Pfam" id="PF16421">
    <property type="entry name" value="E2F_CC-MB"/>
    <property type="match status" value="1"/>
</dbReference>
<sequence length="385" mass="42813">MVNTLAVRTGSVVPGRTRKRRSHTHKHIISCGGVAATGLRRHFQYGYPRKTDTQQCEVDDLRRGGTRIPVRRPAMSAQATGTSRQLSSLRLLTTKFVELLQEAKGGLLDLKVAMRLLAVRRKRRLYDIINVLEGIGLISRVTSHYIKWRGTTPGQNILQLNHRLTQLKLEVRGLMEMELMLDLQTLSTLNYVNHEDICNCFSGHTLLAVRAPSGTKLDVPIPKAAKNRPAKYQVHLKSISGPIDVLLLSKRSAGSAPVVLPVPPPEDILRNAKLAMSSSHVTESGANSRQAATEGTKQQQHHASPLINSELMRSPFSRNLSKELRDLLDPSKEVMNTEIITKFMTSEAVSSLFRAPQPLPAECENLYNLDESENPLDLSHDLLNV</sequence>
<evidence type="ECO:0000256" key="2">
    <source>
        <dbReference type="ARBA" id="ARBA00023015"/>
    </source>
</evidence>
<evidence type="ECO:0000256" key="1">
    <source>
        <dbReference type="ARBA" id="ARBA00010940"/>
    </source>
</evidence>
<keyword evidence="9" id="KW-1185">Reference proteome</keyword>
<dbReference type="CDD" id="cd14660">
    <property type="entry name" value="E2F_DD"/>
    <property type="match status" value="1"/>
</dbReference>
<gene>
    <name evidence="8" type="ORF">PLEPLA_LOCUS13683</name>
</gene>
<dbReference type="GO" id="GO:0000981">
    <property type="term" value="F:DNA-binding transcription factor activity, RNA polymerase II-specific"/>
    <property type="evidence" value="ECO:0007669"/>
    <property type="project" value="TreeGrafter"/>
</dbReference>
<organism evidence="8 9">
    <name type="scientific">Pleuronectes platessa</name>
    <name type="common">European plaice</name>
    <dbReference type="NCBI Taxonomy" id="8262"/>
    <lineage>
        <taxon>Eukaryota</taxon>
        <taxon>Metazoa</taxon>
        <taxon>Chordata</taxon>
        <taxon>Craniata</taxon>
        <taxon>Vertebrata</taxon>
        <taxon>Euteleostomi</taxon>
        <taxon>Actinopterygii</taxon>
        <taxon>Neopterygii</taxon>
        <taxon>Teleostei</taxon>
        <taxon>Neoteleostei</taxon>
        <taxon>Acanthomorphata</taxon>
        <taxon>Carangaria</taxon>
        <taxon>Pleuronectiformes</taxon>
        <taxon>Pleuronectoidei</taxon>
        <taxon>Pleuronectidae</taxon>
        <taxon>Pleuronectes</taxon>
    </lineage>
</organism>
<reference evidence="8" key="1">
    <citation type="submission" date="2020-03" db="EMBL/GenBank/DDBJ databases">
        <authorList>
            <person name="Weist P."/>
        </authorList>
    </citation>
    <scope>NUCLEOTIDE SEQUENCE</scope>
</reference>
<keyword evidence="2 5" id="KW-0805">Transcription regulation</keyword>
<dbReference type="Gene3D" id="1.10.10.10">
    <property type="entry name" value="Winged helix-like DNA-binding domain superfamily/Winged helix DNA-binding domain"/>
    <property type="match status" value="1"/>
</dbReference>
<dbReference type="PANTHER" id="PTHR12081">
    <property type="entry name" value="TRANSCRIPTION FACTOR E2F"/>
    <property type="match status" value="1"/>
</dbReference>
<dbReference type="Gene3D" id="6.10.250.540">
    <property type="match status" value="1"/>
</dbReference>
<evidence type="ECO:0000259" key="7">
    <source>
        <dbReference type="SMART" id="SM01372"/>
    </source>
</evidence>
<keyword evidence="3 5" id="KW-0238">DNA-binding</keyword>
<dbReference type="PANTHER" id="PTHR12081:SF18">
    <property type="entry name" value="TRANSCRIPTION FACTOR E2F2-RELATED"/>
    <property type="match status" value="1"/>
</dbReference>
<keyword evidence="5" id="KW-0539">Nucleus</keyword>
<dbReference type="InterPro" id="IPR036388">
    <property type="entry name" value="WH-like_DNA-bd_sf"/>
</dbReference>
<feature type="compositionally biased region" description="Polar residues" evidence="6">
    <location>
        <begin position="279"/>
        <end position="302"/>
    </location>
</feature>
<accession>A0A9N7U6L9</accession>
<dbReference type="AlphaFoldDB" id="A0A9N7U6L9"/>
<dbReference type="Proteomes" id="UP001153269">
    <property type="component" value="Unassembled WGS sequence"/>
</dbReference>
<evidence type="ECO:0000313" key="8">
    <source>
        <dbReference type="EMBL" id="CAB1425750.1"/>
    </source>
</evidence>
<dbReference type="InterPro" id="IPR037241">
    <property type="entry name" value="E2F-DP_heterodim"/>
</dbReference>
<comment type="subcellular location">
    <subcellularLocation>
        <location evidence="5">Nucleus</location>
    </subcellularLocation>
</comment>
<evidence type="ECO:0000256" key="6">
    <source>
        <dbReference type="SAM" id="MobiDB-lite"/>
    </source>
</evidence>
<dbReference type="InterPro" id="IPR015633">
    <property type="entry name" value="E2F"/>
</dbReference>
<comment type="similarity">
    <text evidence="1 5">Belongs to the E2F/DP family.</text>
</comment>
<dbReference type="GO" id="GO:0090575">
    <property type="term" value="C:RNA polymerase II transcription regulator complex"/>
    <property type="evidence" value="ECO:0007669"/>
    <property type="project" value="TreeGrafter"/>
</dbReference>
<dbReference type="Pfam" id="PF02319">
    <property type="entry name" value="WHD_E2F_TDP"/>
    <property type="match status" value="1"/>
</dbReference>
<feature type="domain" description="E2F/DP family winged-helix DNA-binding" evidence="7">
    <location>
        <begin position="84"/>
        <end position="150"/>
    </location>
</feature>
<dbReference type="GO" id="GO:0046983">
    <property type="term" value="F:protein dimerization activity"/>
    <property type="evidence" value="ECO:0007669"/>
    <property type="project" value="InterPro"/>
</dbReference>
<feature type="region of interest" description="Disordered" evidence="6">
    <location>
        <begin position="1"/>
        <end position="23"/>
    </location>
</feature>
<name>A0A9N7U6L9_PLEPL</name>
<evidence type="ECO:0000256" key="5">
    <source>
        <dbReference type="RuleBase" id="RU003796"/>
    </source>
</evidence>
<dbReference type="SUPFAM" id="SSF144074">
    <property type="entry name" value="E2F-DP heterodimerization region"/>
    <property type="match status" value="1"/>
</dbReference>
<evidence type="ECO:0000256" key="4">
    <source>
        <dbReference type="ARBA" id="ARBA00023163"/>
    </source>
</evidence>
<proteinExistence type="inferred from homology"/>
<dbReference type="SUPFAM" id="SSF46785">
    <property type="entry name" value="Winged helix' DNA-binding domain"/>
    <property type="match status" value="1"/>
</dbReference>
<protein>
    <recommendedName>
        <fullName evidence="7">E2F/DP family winged-helix DNA-binding domain-containing protein</fullName>
    </recommendedName>
</protein>
<evidence type="ECO:0000256" key="3">
    <source>
        <dbReference type="ARBA" id="ARBA00023125"/>
    </source>
</evidence>
<dbReference type="GO" id="GO:0000978">
    <property type="term" value="F:RNA polymerase II cis-regulatory region sequence-specific DNA binding"/>
    <property type="evidence" value="ECO:0007669"/>
    <property type="project" value="InterPro"/>
</dbReference>